<evidence type="ECO:0000256" key="2">
    <source>
        <dbReference type="SAM" id="SignalP"/>
    </source>
</evidence>
<dbReference type="EMBL" id="RQVQ01000002">
    <property type="protein sequence ID" value="RRJ93076.1"/>
    <property type="molecule type" value="Genomic_DNA"/>
</dbReference>
<dbReference type="InterPro" id="IPR014784">
    <property type="entry name" value="Cu2_ascorb_mOase-like_C"/>
</dbReference>
<dbReference type="SUPFAM" id="SSF49742">
    <property type="entry name" value="PHM/PNGase F"/>
    <property type="match status" value="1"/>
</dbReference>
<feature type="chain" id="PRO_5018221145" evidence="2">
    <location>
        <begin position="17"/>
        <end position="555"/>
    </location>
</feature>
<dbReference type="InterPro" id="IPR005901">
    <property type="entry name" value="GLPGLI"/>
</dbReference>
<keyword evidence="1" id="KW-1015">Disulfide bond</keyword>
<evidence type="ECO:0000313" key="4">
    <source>
        <dbReference type="EMBL" id="RRJ93076.1"/>
    </source>
</evidence>
<dbReference type="Gene3D" id="2.60.120.230">
    <property type="match status" value="1"/>
</dbReference>
<dbReference type="Gene3D" id="2.60.120.1570">
    <property type="entry name" value="Peptide-N-glycosidase F, N-terminal domain"/>
    <property type="match status" value="1"/>
</dbReference>
<name>A0A3P3WGD8_9FLAO</name>
<dbReference type="InterPro" id="IPR043022">
    <property type="entry name" value="PngaseF_N_sf"/>
</dbReference>
<organism evidence="4 5">
    <name type="scientific">Paenimyroides tangerinum</name>
    <dbReference type="NCBI Taxonomy" id="2488728"/>
    <lineage>
        <taxon>Bacteria</taxon>
        <taxon>Pseudomonadati</taxon>
        <taxon>Bacteroidota</taxon>
        <taxon>Flavobacteriia</taxon>
        <taxon>Flavobacteriales</taxon>
        <taxon>Flavobacteriaceae</taxon>
        <taxon>Paenimyroides</taxon>
    </lineage>
</organism>
<dbReference type="Proteomes" id="UP000275719">
    <property type="component" value="Unassembled WGS sequence"/>
</dbReference>
<dbReference type="InterPro" id="IPR008977">
    <property type="entry name" value="PHM/PNGase_F_dom_sf"/>
</dbReference>
<evidence type="ECO:0000313" key="5">
    <source>
        <dbReference type="Proteomes" id="UP000275719"/>
    </source>
</evidence>
<gene>
    <name evidence="4" type="ORF">EG240_00965</name>
</gene>
<dbReference type="NCBIfam" id="TIGR01200">
    <property type="entry name" value="GLPGLI"/>
    <property type="match status" value="1"/>
</dbReference>
<sequence>MRFLYALLLISFTSFAQKGIQVTYNNYSNGNITNDDVILFIGNQQQGLITKKVVFDKKLQSFPKEKKFINYNNKIVTSQAEVSDNNFIITNDSTSIKNAKFELTNETKEILGYKCKKAKTTINSNNIEIWYTNDVPFKGGPSILGQDLGLVLEINRNNTYSTKAKEIIKIAKLDNKELSANSKATYADALAYQDYIWKSRFTTLPIFKNEVISFNENNKSNDSILKFGNGTVIIRKIKFPKIGKTDQVFVDLEEKSNGDAYDRTGSVFIIPTSKEQSFFTGLTKGINTLPIYENGNGKKYQGVIQTKNYLPTVELMRFFTPFGVGYFNGLQLKDKTWQESVFYRQDISELYQQLSGKDIYVGVFIGNYDKGGHEVSLNITIHKDEKKFFNFNYSEPLFNTTNLLEMGGQEYGSLFDSEKGLEVTFTLDKEVKNAMLRYITTGHGGWENGDEFVPKTNTILLDDAVVHNFIPWKQDCGSYREYNPVSGNFDNGLSSSDYSRANWCPGTLTNPNMIALGDLKPGTHKITIKIPKGKPEGGSFSFWNVSGVLLGNTGF</sequence>
<feature type="signal peptide" evidence="2">
    <location>
        <begin position="1"/>
        <end position="16"/>
    </location>
</feature>
<dbReference type="Pfam" id="PF09113">
    <property type="entry name" value="N-glycanase_C"/>
    <property type="match status" value="1"/>
</dbReference>
<proteinExistence type="predicted"/>
<keyword evidence="5" id="KW-1185">Reference proteome</keyword>
<comment type="caution">
    <text evidence="4">The sequence shown here is derived from an EMBL/GenBank/DDBJ whole genome shotgun (WGS) entry which is preliminary data.</text>
</comment>
<reference evidence="4 5" key="1">
    <citation type="submission" date="2018-11" db="EMBL/GenBank/DDBJ databases">
        <title>Flavobacterium sp. nov., YIM 102701-2 draft genome.</title>
        <authorList>
            <person name="Li G."/>
            <person name="Jiang Y."/>
        </authorList>
    </citation>
    <scope>NUCLEOTIDE SEQUENCE [LARGE SCALE GENOMIC DNA]</scope>
    <source>
        <strain evidence="4 5">YIM 102701-2</strain>
    </source>
</reference>
<protein>
    <submittedName>
        <fullName evidence="4">GLPGLI family protein</fullName>
    </submittedName>
</protein>
<dbReference type="SMART" id="SM01290">
    <property type="entry name" value="N-glycanase_N"/>
    <property type="match status" value="1"/>
</dbReference>
<dbReference type="Pfam" id="PF09112">
    <property type="entry name" value="N-glycanase_N"/>
    <property type="match status" value="1"/>
</dbReference>
<dbReference type="InterPro" id="IPR015197">
    <property type="entry name" value="PngaseF_C"/>
</dbReference>
<dbReference type="InterPro" id="IPR015196">
    <property type="entry name" value="PngaseF_N"/>
</dbReference>
<accession>A0A3P3WGD8</accession>
<evidence type="ECO:0000256" key="1">
    <source>
        <dbReference type="ARBA" id="ARBA00023157"/>
    </source>
</evidence>
<dbReference type="OrthoDB" id="6281169at2"/>
<feature type="domain" description="Peptide-N-glycosidase F N-terminal" evidence="3">
    <location>
        <begin position="203"/>
        <end position="381"/>
    </location>
</feature>
<evidence type="ECO:0000259" key="3">
    <source>
        <dbReference type="SMART" id="SM01290"/>
    </source>
</evidence>
<dbReference type="RefSeq" id="WP_125016487.1">
    <property type="nucleotide sequence ID" value="NZ_RQVQ01000002.1"/>
</dbReference>
<dbReference type="GO" id="GO:0016715">
    <property type="term" value="F:oxidoreductase activity, acting on paired donors, with incorporation or reduction of molecular oxygen, reduced ascorbate as one donor, and incorporation of one atom of oxygen"/>
    <property type="evidence" value="ECO:0007669"/>
    <property type="project" value="InterPro"/>
</dbReference>
<keyword evidence="2" id="KW-0732">Signal</keyword>
<dbReference type="AlphaFoldDB" id="A0A3P3WGD8"/>
<dbReference type="Pfam" id="PF22252">
    <property type="entry name" value="PNGase_F-II_N"/>
    <property type="match status" value="1"/>
</dbReference>